<dbReference type="EMBL" id="CP130318">
    <property type="protein sequence ID" value="WNQ10357.1"/>
    <property type="molecule type" value="Genomic_DNA"/>
</dbReference>
<protein>
    <recommendedName>
        <fullName evidence="4">Glycine zipper family protein</fullName>
    </recommendedName>
</protein>
<evidence type="ECO:0000313" key="3">
    <source>
        <dbReference type="Proteomes" id="UP001305702"/>
    </source>
</evidence>
<feature type="transmembrane region" description="Helical" evidence="1">
    <location>
        <begin position="17"/>
        <end position="35"/>
    </location>
</feature>
<gene>
    <name evidence="2" type="ORF">MJA45_22460</name>
</gene>
<accession>A0AA96LB44</accession>
<dbReference type="Proteomes" id="UP001305702">
    <property type="component" value="Chromosome"/>
</dbReference>
<keyword evidence="1" id="KW-0472">Membrane</keyword>
<evidence type="ECO:0000256" key="1">
    <source>
        <dbReference type="SAM" id="Phobius"/>
    </source>
</evidence>
<organism evidence="2 3">
    <name type="scientific">Paenibacillus aurantius</name>
    <dbReference type="NCBI Taxonomy" id="2918900"/>
    <lineage>
        <taxon>Bacteria</taxon>
        <taxon>Bacillati</taxon>
        <taxon>Bacillota</taxon>
        <taxon>Bacilli</taxon>
        <taxon>Bacillales</taxon>
        <taxon>Paenibacillaceae</taxon>
        <taxon>Paenibacillus</taxon>
    </lineage>
</organism>
<evidence type="ECO:0008006" key="4">
    <source>
        <dbReference type="Google" id="ProtNLM"/>
    </source>
</evidence>
<reference evidence="2 3" key="1">
    <citation type="submission" date="2022-02" db="EMBL/GenBank/DDBJ databases">
        <title>Paenibacillus sp. MBLB1776 Whole Genome Shotgun Sequencing.</title>
        <authorList>
            <person name="Hwang C.Y."/>
            <person name="Cho E.-S."/>
            <person name="Seo M.-J."/>
        </authorList>
    </citation>
    <scope>NUCLEOTIDE SEQUENCE [LARGE SCALE GENOMIC DNA]</scope>
    <source>
        <strain evidence="2 3">MBLB1776</strain>
    </source>
</reference>
<proteinExistence type="predicted"/>
<name>A0AA96LB44_9BACL</name>
<keyword evidence="1" id="KW-1133">Transmembrane helix</keyword>
<dbReference type="KEGG" id="paun:MJA45_22460"/>
<sequence length="78" mass="8127">MRRDSDIPLDVRIRNKYLGLSLVAGIVLGSVIGYIAGQASIGIIIGVTLGVVVGIITGAARARSVTRGQPDSPDEPDR</sequence>
<feature type="transmembrane region" description="Helical" evidence="1">
    <location>
        <begin position="41"/>
        <end position="60"/>
    </location>
</feature>
<evidence type="ECO:0000313" key="2">
    <source>
        <dbReference type="EMBL" id="WNQ10357.1"/>
    </source>
</evidence>
<dbReference type="RefSeq" id="WP_315604131.1">
    <property type="nucleotide sequence ID" value="NZ_CP130318.1"/>
</dbReference>
<dbReference type="AlphaFoldDB" id="A0AA96LB44"/>
<keyword evidence="3" id="KW-1185">Reference proteome</keyword>
<keyword evidence="1" id="KW-0812">Transmembrane</keyword>